<gene>
    <name evidence="1" type="primary">mtfA</name>
    <name evidence="1" type="ORF">MCNOR_0450</name>
</gene>
<name>A0AA35XTW3_METCP</name>
<sequence>MDDTATGQTLPILKFFRHLRRRRILDECPIGPTAFRAAIANVPLLARLPEPEREKLRRLATLFLHEKIFESSGNLALTEAMKIRIAALACLPILHLDLDWYAGWRTVVVFPTEFVRPREAMDDVGVMHEWEEILGGEAWDRGPVILSWADVEASGQGDGYNVVIHEMAHKLDMLNGPCDGFPPLHRGMRPSAWAQDFTSAFEDFNARLDRAEYTPVDPYAGESPSEFFAVLSEYFFERPALVHDEFPAVYAQMCQFYRTDPLQRTPALG</sequence>
<dbReference type="PANTHER" id="PTHR30164">
    <property type="entry name" value="MTFA PEPTIDASE"/>
    <property type="match status" value="1"/>
</dbReference>
<protein>
    <submittedName>
        <fullName evidence="1">Protein MtfA</fullName>
    </submittedName>
</protein>
<evidence type="ECO:0000313" key="1">
    <source>
        <dbReference type="EMBL" id="CAI8740334.1"/>
    </source>
</evidence>
<reference evidence="1" key="1">
    <citation type="submission" date="2023-03" db="EMBL/GenBank/DDBJ databases">
        <authorList>
            <person name="Pearce D."/>
        </authorList>
    </citation>
    <scope>NUCLEOTIDE SEQUENCE</scope>
    <source>
        <strain evidence="1">Mc</strain>
    </source>
</reference>
<dbReference type="GO" id="GO:0005829">
    <property type="term" value="C:cytosol"/>
    <property type="evidence" value="ECO:0007669"/>
    <property type="project" value="TreeGrafter"/>
</dbReference>
<dbReference type="GO" id="GO:0004177">
    <property type="term" value="F:aminopeptidase activity"/>
    <property type="evidence" value="ECO:0007669"/>
    <property type="project" value="TreeGrafter"/>
</dbReference>
<proteinExistence type="predicted"/>
<dbReference type="PANTHER" id="PTHR30164:SF2">
    <property type="entry name" value="PROTEIN MTFA"/>
    <property type="match status" value="1"/>
</dbReference>
<dbReference type="Pfam" id="PF06167">
    <property type="entry name" value="Peptidase_M90"/>
    <property type="match status" value="1"/>
</dbReference>
<dbReference type="AlphaFoldDB" id="A0AA35XTW3"/>
<dbReference type="InterPro" id="IPR010384">
    <property type="entry name" value="MtfA_fam"/>
</dbReference>
<evidence type="ECO:0000313" key="2">
    <source>
        <dbReference type="Proteomes" id="UP001158598"/>
    </source>
</evidence>
<organism evidence="1 2">
    <name type="scientific">Methylococcus capsulatus</name>
    <dbReference type="NCBI Taxonomy" id="414"/>
    <lineage>
        <taxon>Bacteria</taxon>
        <taxon>Pseudomonadati</taxon>
        <taxon>Pseudomonadota</taxon>
        <taxon>Gammaproteobacteria</taxon>
        <taxon>Methylococcales</taxon>
        <taxon>Methylococcaceae</taxon>
        <taxon>Methylococcus</taxon>
    </lineage>
</organism>
<dbReference type="CDD" id="cd20169">
    <property type="entry name" value="Peptidase_M90_mtfA"/>
    <property type="match status" value="1"/>
</dbReference>
<dbReference type="FunFam" id="3.40.390.10:FF:000012">
    <property type="entry name" value="Protein MtfA"/>
    <property type="match status" value="1"/>
</dbReference>
<dbReference type="EMBL" id="OX458332">
    <property type="protein sequence ID" value="CAI8740334.1"/>
    <property type="molecule type" value="Genomic_DNA"/>
</dbReference>
<dbReference type="Proteomes" id="UP001158598">
    <property type="component" value="Chromosome"/>
</dbReference>
<accession>A0AA35XTW3</accession>